<proteinExistence type="predicted"/>
<accession>A0A5J4UI36</accession>
<dbReference type="EMBL" id="SNRW01016172">
    <property type="protein sequence ID" value="KAA6369640.1"/>
    <property type="molecule type" value="Genomic_DNA"/>
</dbReference>
<protein>
    <submittedName>
        <fullName evidence="1">Uncharacterized protein</fullName>
    </submittedName>
</protein>
<name>A0A5J4UI36_9EUKA</name>
<dbReference type="Proteomes" id="UP000324800">
    <property type="component" value="Unassembled WGS sequence"/>
</dbReference>
<sequence length="74" mass="8775">MERYGVMKTQLYQPKEAKSHSDKEIIRRGANKRKASIFIQTLRSYITSNNGFRRNVIKHINRTCNEFEIDQCVL</sequence>
<reference evidence="1 2" key="1">
    <citation type="submission" date="2019-03" db="EMBL/GenBank/DDBJ databases">
        <title>Single cell metagenomics reveals metabolic interactions within the superorganism composed of flagellate Streblomastix strix and complex community of Bacteroidetes bacteria on its surface.</title>
        <authorList>
            <person name="Treitli S.C."/>
            <person name="Kolisko M."/>
            <person name="Husnik F."/>
            <person name="Keeling P."/>
            <person name="Hampl V."/>
        </authorList>
    </citation>
    <scope>NUCLEOTIDE SEQUENCE [LARGE SCALE GENOMIC DNA]</scope>
    <source>
        <strain evidence="1">ST1C</strain>
    </source>
</reference>
<organism evidence="1 2">
    <name type="scientific">Streblomastix strix</name>
    <dbReference type="NCBI Taxonomy" id="222440"/>
    <lineage>
        <taxon>Eukaryota</taxon>
        <taxon>Metamonada</taxon>
        <taxon>Preaxostyla</taxon>
        <taxon>Oxymonadida</taxon>
        <taxon>Streblomastigidae</taxon>
        <taxon>Streblomastix</taxon>
    </lineage>
</organism>
<dbReference type="AlphaFoldDB" id="A0A5J4UI36"/>
<gene>
    <name evidence="1" type="ORF">EZS28_034834</name>
</gene>
<evidence type="ECO:0000313" key="1">
    <source>
        <dbReference type="EMBL" id="KAA6369640.1"/>
    </source>
</evidence>
<evidence type="ECO:0000313" key="2">
    <source>
        <dbReference type="Proteomes" id="UP000324800"/>
    </source>
</evidence>
<comment type="caution">
    <text evidence="1">The sequence shown here is derived from an EMBL/GenBank/DDBJ whole genome shotgun (WGS) entry which is preliminary data.</text>
</comment>